<dbReference type="OrthoDB" id="97518at2759"/>
<reference evidence="3 4" key="1">
    <citation type="journal article" date="2018" name="IMA Fungus">
        <title>IMA Genome-F 9: Draft genome sequence of Annulohypoxylon stygium, Aspergillus mulundensis, Berkeleyomyces basicola (syn. Thielaviopsis basicola), Ceratocystis smalleyi, two Cercospora beticola strains, Coleophoma cylindrospora, Fusarium fracticaudum, Phialophora cf. hyalina, and Morchella septimelata.</title>
        <authorList>
            <person name="Wingfield B.D."/>
            <person name="Bills G.F."/>
            <person name="Dong Y."/>
            <person name="Huang W."/>
            <person name="Nel W.J."/>
            <person name="Swalarsk-Parry B.S."/>
            <person name="Vaghefi N."/>
            <person name="Wilken P.M."/>
            <person name="An Z."/>
            <person name="de Beer Z.W."/>
            <person name="De Vos L."/>
            <person name="Chen L."/>
            <person name="Duong T.A."/>
            <person name="Gao Y."/>
            <person name="Hammerbacher A."/>
            <person name="Kikkert J.R."/>
            <person name="Li Y."/>
            <person name="Li H."/>
            <person name="Li K."/>
            <person name="Li Q."/>
            <person name="Liu X."/>
            <person name="Ma X."/>
            <person name="Naidoo K."/>
            <person name="Pethybridge S.J."/>
            <person name="Sun J."/>
            <person name="Steenkamp E.T."/>
            <person name="van der Nest M.A."/>
            <person name="van Wyk S."/>
            <person name="Wingfield M.J."/>
            <person name="Xiong C."/>
            <person name="Yue Q."/>
            <person name="Zhang X."/>
        </authorList>
    </citation>
    <scope>NUCLEOTIDE SEQUENCE [LARGE SCALE GENOMIC DNA]</scope>
    <source>
        <strain evidence="3 4">DSM 5745</strain>
    </source>
</reference>
<keyword evidence="2" id="KW-1133">Transmembrane helix</keyword>
<dbReference type="EMBL" id="PVWQ01000003">
    <property type="protein sequence ID" value="RDW86509.1"/>
    <property type="molecule type" value="Genomic_DNA"/>
</dbReference>
<dbReference type="AlphaFoldDB" id="A0A3D8SJJ1"/>
<comment type="caution">
    <text evidence="3">The sequence shown here is derived from an EMBL/GenBank/DDBJ whole genome shotgun (WGS) entry which is preliminary data.</text>
</comment>
<sequence>MLYSTLSSGNFTIPRINAFDEVELTALFTVTSTFASWTQRRTFLDALGLPFLNRKTEQPIATILPKRRSGTGEDKFDVHLHLRGDAADAAEEREPVFEVRGQDAFKLSTHMFHRKTGKCVMSVRFEKRSIFAGYVVLFRRPEWEVIAAEGMDVLLASVITVLLAMILYKNSK</sequence>
<evidence type="ECO:0000256" key="1">
    <source>
        <dbReference type="ARBA" id="ARBA00005437"/>
    </source>
</evidence>
<accession>A0A3D8SJJ1</accession>
<keyword evidence="4" id="KW-1185">Reference proteome</keyword>
<feature type="transmembrane region" description="Helical" evidence="2">
    <location>
        <begin position="145"/>
        <end position="168"/>
    </location>
</feature>
<dbReference type="RefSeq" id="XP_026606033.1">
    <property type="nucleotide sequence ID" value="XM_026745167.1"/>
</dbReference>
<keyword evidence="2" id="KW-0472">Membrane</keyword>
<organism evidence="3 4">
    <name type="scientific">Aspergillus mulundensis</name>
    <dbReference type="NCBI Taxonomy" id="1810919"/>
    <lineage>
        <taxon>Eukaryota</taxon>
        <taxon>Fungi</taxon>
        <taxon>Dikarya</taxon>
        <taxon>Ascomycota</taxon>
        <taxon>Pezizomycotina</taxon>
        <taxon>Eurotiomycetes</taxon>
        <taxon>Eurotiomycetidae</taxon>
        <taxon>Eurotiales</taxon>
        <taxon>Aspergillaceae</taxon>
        <taxon>Aspergillus</taxon>
        <taxon>Aspergillus subgen. Nidulantes</taxon>
    </lineage>
</organism>
<dbReference type="Proteomes" id="UP000256690">
    <property type="component" value="Unassembled WGS sequence"/>
</dbReference>
<dbReference type="InterPro" id="IPR038595">
    <property type="entry name" value="LOR_sf"/>
</dbReference>
<dbReference type="InterPro" id="IPR025659">
    <property type="entry name" value="Tubby-like_C"/>
</dbReference>
<comment type="similarity">
    <text evidence="1">Belongs to the LOR family.</text>
</comment>
<proteinExistence type="inferred from homology"/>
<protein>
    <recommendedName>
        <fullName evidence="5">Tubby C-terminal domain-containing protein</fullName>
    </recommendedName>
</protein>
<evidence type="ECO:0000313" key="4">
    <source>
        <dbReference type="Proteomes" id="UP000256690"/>
    </source>
</evidence>
<evidence type="ECO:0008006" key="5">
    <source>
        <dbReference type="Google" id="ProtNLM"/>
    </source>
</evidence>
<evidence type="ECO:0000256" key="2">
    <source>
        <dbReference type="SAM" id="Phobius"/>
    </source>
</evidence>
<evidence type="ECO:0000313" key="3">
    <source>
        <dbReference type="EMBL" id="RDW86509.1"/>
    </source>
</evidence>
<dbReference type="Gene3D" id="2.40.160.200">
    <property type="entry name" value="LURP1-related"/>
    <property type="match status" value="1"/>
</dbReference>
<dbReference type="InterPro" id="IPR007612">
    <property type="entry name" value="LOR"/>
</dbReference>
<keyword evidence="2" id="KW-0812">Transmembrane</keyword>
<dbReference type="STRING" id="1810919.A0A3D8SJJ1"/>
<dbReference type="SUPFAM" id="SSF54518">
    <property type="entry name" value="Tubby C-terminal domain-like"/>
    <property type="match status" value="1"/>
</dbReference>
<dbReference type="GeneID" id="38113521"/>
<gene>
    <name evidence="3" type="ORF">DSM5745_03151</name>
</gene>
<dbReference type="Pfam" id="PF04525">
    <property type="entry name" value="LOR"/>
    <property type="match status" value="1"/>
</dbReference>
<name>A0A3D8SJJ1_9EURO</name>